<accession>A0A6T6EZU0</accession>
<proteinExistence type="predicted"/>
<evidence type="ECO:0000313" key="2">
    <source>
        <dbReference type="EMBL" id="CAD8332231.1"/>
    </source>
</evidence>
<gene>
    <name evidence="2" type="ORF">CAUS1442_LOCUS4330</name>
    <name evidence="3" type="ORF">CAUS1442_LOCUS4331</name>
</gene>
<sequence length="111" mass="13521">MIFIFFAAMVSITVIVTILLREFYSRREHDVGPCCCCFPFFQRRRRRHLQGLHASDDGETAQVRSDREFAQQVFRQLQTEMREEQKIARRQERRAWYELYLKPFTMVRIVQ</sequence>
<keyword evidence="1" id="KW-0472">Membrane</keyword>
<evidence type="ECO:0000256" key="1">
    <source>
        <dbReference type="SAM" id="Phobius"/>
    </source>
</evidence>
<keyword evidence="1" id="KW-1133">Transmembrane helix</keyword>
<dbReference type="EMBL" id="HBEF01006943">
    <property type="protein sequence ID" value="CAD8332232.1"/>
    <property type="molecule type" value="Transcribed_RNA"/>
</dbReference>
<dbReference type="AlphaFoldDB" id="A0A6T6EZU0"/>
<organism evidence="3">
    <name type="scientific">Craspedostauros australis</name>
    <dbReference type="NCBI Taxonomy" id="1486917"/>
    <lineage>
        <taxon>Eukaryota</taxon>
        <taxon>Sar</taxon>
        <taxon>Stramenopiles</taxon>
        <taxon>Ochrophyta</taxon>
        <taxon>Bacillariophyta</taxon>
        <taxon>Bacillariophyceae</taxon>
        <taxon>Bacillariophycidae</taxon>
        <taxon>Naviculales</taxon>
        <taxon>Naviculaceae</taxon>
        <taxon>Craspedostauros</taxon>
    </lineage>
</organism>
<feature type="transmembrane region" description="Helical" evidence="1">
    <location>
        <begin position="6"/>
        <end position="24"/>
    </location>
</feature>
<name>A0A6T6EZU0_9STRA</name>
<keyword evidence="1" id="KW-0812">Transmembrane</keyword>
<evidence type="ECO:0000313" key="3">
    <source>
        <dbReference type="EMBL" id="CAD8332232.1"/>
    </source>
</evidence>
<protein>
    <submittedName>
        <fullName evidence="3">Uncharacterized protein</fullName>
    </submittedName>
</protein>
<reference evidence="3" key="1">
    <citation type="submission" date="2021-01" db="EMBL/GenBank/DDBJ databases">
        <authorList>
            <person name="Corre E."/>
            <person name="Pelletier E."/>
            <person name="Niang G."/>
            <person name="Scheremetjew M."/>
            <person name="Finn R."/>
            <person name="Kale V."/>
            <person name="Holt S."/>
            <person name="Cochrane G."/>
            <person name="Meng A."/>
            <person name="Brown T."/>
            <person name="Cohen L."/>
        </authorList>
    </citation>
    <scope>NUCLEOTIDE SEQUENCE</scope>
    <source>
        <strain evidence="3">CCMP3328</strain>
    </source>
</reference>
<dbReference type="EMBL" id="HBEF01006942">
    <property type="protein sequence ID" value="CAD8332231.1"/>
    <property type="molecule type" value="Transcribed_RNA"/>
</dbReference>